<evidence type="ECO:0000256" key="2">
    <source>
        <dbReference type="ARBA" id="ARBA00022692"/>
    </source>
</evidence>
<comment type="subcellular location">
    <subcellularLocation>
        <location evidence="1">Membrane</location>
        <topology evidence="1">Multi-pass membrane protein</topology>
    </subcellularLocation>
</comment>
<comment type="caution">
    <text evidence="6">The sequence shown here is derived from an EMBL/GenBank/DDBJ whole genome shotgun (WGS) entry which is preliminary data.</text>
</comment>
<keyword evidence="7" id="KW-1185">Reference proteome</keyword>
<evidence type="ECO:0000256" key="4">
    <source>
        <dbReference type="ARBA" id="ARBA00023136"/>
    </source>
</evidence>
<dbReference type="AlphaFoldDB" id="A0A1D1VUW3"/>
<dbReference type="Pfam" id="PF13903">
    <property type="entry name" value="Claudin_2"/>
    <property type="match status" value="1"/>
</dbReference>
<keyword evidence="2 5" id="KW-0812">Transmembrane</keyword>
<dbReference type="Gene3D" id="1.20.140.150">
    <property type="match status" value="1"/>
</dbReference>
<feature type="transmembrane region" description="Helical" evidence="5">
    <location>
        <begin position="20"/>
        <end position="40"/>
    </location>
</feature>
<evidence type="ECO:0000256" key="3">
    <source>
        <dbReference type="ARBA" id="ARBA00022989"/>
    </source>
</evidence>
<feature type="transmembrane region" description="Helical" evidence="5">
    <location>
        <begin position="172"/>
        <end position="193"/>
    </location>
</feature>
<sequence>MSSQRWGKARSWKSRHLYSFFLSFLSLIVSGIALTSQSWLESREGNPRFRKAGLWIFCFKDIYDANFRYPTRINGCRHIFDEDLWFLRSVYLPEFLQMVQATYTIGFMLCFSAFLTFFLYRIRYVVRLKWLILTAILHAASAFWMTVAVLIFAVRGDGRDWMPDWRRNYLSWGFSAAVMAAVGQHVTALLVMVDLHKRRKNLPYLAKGPIVRTAVSKTNGYLQSSFPSHTKVTPRKRVRFANAIATQDKRSSLSPSTIIPLHQTANLLRQNSVVHNDQTQV</sequence>
<evidence type="ECO:0000313" key="6">
    <source>
        <dbReference type="EMBL" id="GAV03578.1"/>
    </source>
</evidence>
<organism evidence="6 7">
    <name type="scientific">Ramazzottius varieornatus</name>
    <name type="common">Water bear</name>
    <name type="synonym">Tardigrade</name>
    <dbReference type="NCBI Taxonomy" id="947166"/>
    <lineage>
        <taxon>Eukaryota</taxon>
        <taxon>Metazoa</taxon>
        <taxon>Ecdysozoa</taxon>
        <taxon>Tardigrada</taxon>
        <taxon>Eutardigrada</taxon>
        <taxon>Parachela</taxon>
        <taxon>Hypsibioidea</taxon>
        <taxon>Ramazzottiidae</taxon>
        <taxon>Ramazzottius</taxon>
    </lineage>
</organism>
<gene>
    <name evidence="6" type="primary">RvY_13975</name>
    <name evidence="6" type="synonym">RvY_13975.1</name>
    <name evidence="6" type="ORF">RvY_13975-1</name>
</gene>
<dbReference type="Proteomes" id="UP000186922">
    <property type="component" value="Unassembled WGS sequence"/>
</dbReference>
<dbReference type="PANTHER" id="PTHR21284:SF6">
    <property type="entry name" value="SINUOUS"/>
    <property type="match status" value="1"/>
</dbReference>
<feature type="transmembrane region" description="Helical" evidence="5">
    <location>
        <begin position="95"/>
        <end position="118"/>
    </location>
</feature>
<keyword evidence="3 5" id="KW-1133">Transmembrane helix</keyword>
<evidence type="ECO:0000313" key="7">
    <source>
        <dbReference type="Proteomes" id="UP000186922"/>
    </source>
</evidence>
<proteinExistence type="predicted"/>
<dbReference type="InterPro" id="IPR004031">
    <property type="entry name" value="PMP22/EMP/MP20/Claudin"/>
</dbReference>
<dbReference type="STRING" id="947166.A0A1D1VUW3"/>
<reference evidence="6 7" key="1">
    <citation type="journal article" date="2016" name="Nat. Commun.">
        <title>Extremotolerant tardigrade genome and improved radiotolerance of human cultured cells by tardigrade-unique protein.</title>
        <authorList>
            <person name="Hashimoto T."/>
            <person name="Horikawa D.D."/>
            <person name="Saito Y."/>
            <person name="Kuwahara H."/>
            <person name="Kozuka-Hata H."/>
            <person name="Shin-I T."/>
            <person name="Minakuchi Y."/>
            <person name="Ohishi K."/>
            <person name="Motoyama A."/>
            <person name="Aizu T."/>
            <person name="Enomoto A."/>
            <person name="Kondo K."/>
            <person name="Tanaka S."/>
            <person name="Hara Y."/>
            <person name="Koshikawa S."/>
            <person name="Sagara H."/>
            <person name="Miura T."/>
            <person name="Yokobori S."/>
            <person name="Miyagawa K."/>
            <person name="Suzuki Y."/>
            <person name="Kubo T."/>
            <person name="Oyama M."/>
            <person name="Kohara Y."/>
            <person name="Fujiyama A."/>
            <person name="Arakawa K."/>
            <person name="Katayama T."/>
            <person name="Toyoda A."/>
            <person name="Kunieda T."/>
        </authorList>
    </citation>
    <scope>NUCLEOTIDE SEQUENCE [LARGE SCALE GENOMIC DNA]</scope>
    <source>
        <strain evidence="6 7">YOKOZUNA-1</strain>
    </source>
</reference>
<evidence type="ECO:0000256" key="1">
    <source>
        <dbReference type="ARBA" id="ARBA00004141"/>
    </source>
</evidence>
<accession>A0A1D1VUW3</accession>
<dbReference type="EMBL" id="BDGG01000009">
    <property type="protein sequence ID" value="GAV03578.1"/>
    <property type="molecule type" value="Genomic_DNA"/>
</dbReference>
<dbReference type="GO" id="GO:0016020">
    <property type="term" value="C:membrane"/>
    <property type="evidence" value="ECO:0007669"/>
    <property type="project" value="UniProtKB-SubCell"/>
</dbReference>
<keyword evidence="4 5" id="KW-0472">Membrane</keyword>
<feature type="transmembrane region" description="Helical" evidence="5">
    <location>
        <begin position="130"/>
        <end position="152"/>
    </location>
</feature>
<name>A0A1D1VUW3_RAMVA</name>
<dbReference type="OrthoDB" id="10062378at2759"/>
<dbReference type="PANTHER" id="PTHR21284">
    <property type="entry name" value="EG:80H7.2 PROTEIN"/>
    <property type="match status" value="1"/>
</dbReference>
<protein>
    <submittedName>
        <fullName evidence="6">Uncharacterized protein</fullName>
    </submittedName>
</protein>
<evidence type="ECO:0000256" key="5">
    <source>
        <dbReference type="SAM" id="Phobius"/>
    </source>
</evidence>